<keyword evidence="4 6" id="KW-1133">Transmembrane helix</keyword>
<dbReference type="InterPro" id="IPR005828">
    <property type="entry name" value="MFS_sugar_transport-like"/>
</dbReference>
<organism evidence="8 9">
    <name type="scientific">Exophiala bonariae</name>
    <dbReference type="NCBI Taxonomy" id="1690606"/>
    <lineage>
        <taxon>Eukaryota</taxon>
        <taxon>Fungi</taxon>
        <taxon>Dikarya</taxon>
        <taxon>Ascomycota</taxon>
        <taxon>Pezizomycotina</taxon>
        <taxon>Eurotiomycetes</taxon>
        <taxon>Chaetothyriomycetidae</taxon>
        <taxon>Chaetothyriales</taxon>
        <taxon>Herpotrichiellaceae</taxon>
        <taxon>Exophiala</taxon>
    </lineage>
</organism>
<evidence type="ECO:0000313" key="9">
    <source>
        <dbReference type="Proteomes" id="UP001358417"/>
    </source>
</evidence>
<dbReference type="InterPro" id="IPR020846">
    <property type="entry name" value="MFS_dom"/>
</dbReference>
<feature type="domain" description="Major facilitator superfamily (MFS) profile" evidence="7">
    <location>
        <begin position="19"/>
        <end position="481"/>
    </location>
</feature>
<evidence type="ECO:0000256" key="2">
    <source>
        <dbReference type="ARBA" id="ARBA00010992"/>
    </source>
</evidence>
<dbReference type="GO" id="GO:0016020">
    <property type="term" value="C:membrane"/>
    <property type="evidence" value="ECO:0007669"/>
    <property type="project" value="UniProtKB-SubCell"/>
</dbReference>
<feature type="transmembrane region" description="Helical" evidence="6">
    <location>
        <begin position="387"/>
        <end position="411"/>
    </location>
</feature>
<feature type="transmembrane region" description="Helical" evidence="6">
    <location>
        <begin position="97"/>
        <end position="115"/>
    </location>
</feature>
<dbReference type="PROSITE" id="PS50850">
    <property type="entry name" value="MFS"/>
    <property type="match status" value="1"/>
</dbReference>
<evidence type="ECO:0000256" key="4">
    <source>
        <dbReference type="ARBA" id="ARBA00022989"/>
    </source>
</evidence>
<evidence type="ECO:0000256" key="1">
    <source>
        <dbReference type="ARBA" id="ARBA00004141"/>
    </source>
</evidence>
<dbReference type="Gene3D" id="1.20.1250.20">
    <property type="entry name" value="MFS general substrate transporter like domains"/>
    <property type="match status" value="1"/>
</dbReference>
<reference evidence="8 9" key="1">
    <citation type="submission" date="2023-08" db="EMBL/GenBank/DDBJ databases">
        <title>Black Yeasts Isolated from many extreme environments.</title>
        <authorList>
            <person name="Coleine C."/>
            <person name="Stajich J.E."/>
            <person name="Selbmann L."/>
        </authorList>
    </citation>
    <scope>NUCLEOTIDE SEQUENCE [LARGE SCALE GENOMIC DNA]</scope>
    <source>
        <strain evidence="8 9">CCFEE 5792</strain>
    </source>
</reference>
<name>A0AAV9N085_9EURO</name>
<dbReference type="PANTHER" id="PTHR48022">
    <property type="entry name" value="PLASTIDIC GLUCOSE TRANSPORTER 4"/>
    <property type="match status" value="1"/>
</dbReference>
<gene>
    <name evidence="8" type="ORF">LTR84_008390</name>
</gene>
<feature type="transmembrane region" description="Helical" evidence="6">
    <location>
        <begin position="308"/>
        <end position="329"/>
    </location>
</feature>
<evidence type="ECO:0000256" key="3">
    <source>
        <dbReference type="ARBA" id="ARBA00022692"/>
    </source>
</evidence>
<dbReference type="GO" id="GO:0005351">
    <property type="term" value="F:carbohydrate:proton symporter activity"/>
    <property type="evidence" value="ECO:0007669"/>
    <property type="project" value="TreeGrafter"/>
</dbReference>
<dbReference type="RefSeq" id="XP_064701841.1">
    <property type="nucleotide sequence ID" value="XM_064851936.1"/>
</dbReference>
<keyword evidence="5 6" id="KW-0472">Membrane</keyword>
<feature type="transmembrane region" description="Helical" evidence="6">
    <location>
        <begin position="357"/>
        <end position="375"/>
    </location>
</feature>
<feature type="transmembrane region" description="Helical" evidence="6">
    <location>
        <begin position="190"/>
        <end position="208"/>
    </location>
</feature>
<comment type="caution">
    <text evidence="8">The sequence shown here is derived from an EMBL/GenBank/DDBJ whole genome shotgun (WGS) entry which is preliminary data.</text>
</comment>
<sequence length="536" mass="60312">MWLRDNRIARNFNGQLLFATGLMMLSQVNFGMDLAAFSNTQAMDAFTHRFGTINPKTGKYRIDPYFLSLLNSLTYVGQVFGVVTGGFINRKYGRRPAFYVMTFWAVLSAILLVTAQHKEQVLAGRIINYIYLGQELVTIPVMQSEIVPPKIRGMVVGTYQLGVMIGAFIMAAITYGTAKIEGEASFRIPFGLFFIIPFIVGCCAFFLSESPRWLLIRDRHEEALVSLRKYRRGKFTEEEIMNEYHEQLGMIKAMTHEKGTFKEMWQGINLKRSLIVLGSNICIQISGQQLSSKYGTIFIKDINGPDPFQMFLINTGIQIAVVLVAMYLLDKTGRKYVLTPDVILHALTGFTFLHRPLLLIGSAVQTITMFAMGGLGTINTPSKEVKIAITAMLSLNYYGFVFGWAPIYHIISGEIPNSRMRDMTYTVCSIATVVTQFVVSFTIPYLLYAPYANLGVEIGLIFGPIALCTFIFAALVVPECRSFSLEEIDHLFHQKVPLLKFQKYKHGQILPEEVVHTSMQKFGEGPTIEERENAAP</sequence>
<comment type="similarity">
    <text evidence="2">Belongs to the major facilitator superfamily. Sugar transporter (TC 2.A.1.1) family.</text>
</comment>
<accession>A0AAV9N085</accession>
<feature type="transmembrane region" description="Helical" evidence="6">
    <location>
        <begin position="159"/>
        <end position="178"/>
    </location>
</feature>
<dbReference type="AlphaFoldDB" id="A0AAV9N085"/>
<keyword evidence="9" id="KW-1185">Reference proteome</keyword>
<dbReference type="EMBL" id="JAVRRD010000031">
    <property type="protein sequence ID" value="KAK5046247.1"/>
    <property type="molecule type" value="Genomic_DNA"/>
</dbReference>
<evidence type="ECO:0000256" key="6">
    <source>
        <dbReference type="SAM" id="Phobius"/>
    </source>
</evidence>
<dbReference type="SUPFAM" id="SSF103473">
    <property type="entry name" value="MFS general substrate transporter"/>
    <property type="match status" value="1"/>
</dbReference>
<dbReference type="InterPro" id="IPR050360">
    <property type="entry name" value="MFS_Sugar_Transporters"/>
</dbReference>
<dbReference type="PANTHER" id="PTHR48022:SF77">
    <property type="entry name" value="MAJOR FACILITATOR SUPERFAMILY (MFS) PROFILE DOMAIN-CONTAINING PROTEIN"/>
    <property type="match status" value="1"/>
</dbReference>
<feature type="transmembrane region" description="Helical" evidence="6">
    <location>
        <begin position="65"/>
        <end position="88"/>
    </location>
</feature>
<feature type="transmembrane region" description="Helical" evidence="6">
    <location>
        <begin position="458"/>
        <end position="477"/>
    </location>
</feature>
<comment type="subcellular location">
    <subcellularLocation>
        <location evidence="1">Membrane</location>
        <topology evidence="1">Multi-pass membrane protein</topology>
    </subcellularLocation>
</comment>
<dbReference type="GeneID" id="89976553"/>
<keyword evidence="3 6" id="KW-0812">Transmembrane</keyword>
<evidence type="ECO:0000256" key="5">
    <source>
        <dbReference type="ARBA" id="ARBA00023136"/>
    </source>
</evidence>
<dbReference type="Pfam" id="PF00083">
    <property type="entry name" value="Sugar_tr"/>
    <property type="match status" value="2"/>
</dbReference>
<protein>
    <recommendedName>
        <fullName evidence="7">Major facilitator superfamily (MFS) profile domain-containing protein</fullName>
    </recommendedName>
</protein>
<dbReference type="Proteomes" id="UP001358417">
    <property type="component" value="Unassembled WGS sequence"/>
</dbReference>
<evidence type="ECO:0000313" key="8">
    <source>
        <dbReference type="EMBL" id="KAK5046247.1"/>
    </source>
</evidence>
<evidence type="ECO:0000259" key="7">
    <source>
        <dbReference type="PROSITE" id="PS50850"/>
    </source>
</evidence>
<dbReference type="InterPro" id="IPR036259">
    <property type="entry name" value="MFS_trans_sf"/>
</dbReference>
<feature type="transmembrane region" description="Helical" evidence="6">
    <location>
        <begin position="423"/>
        <end position="446"/>
    </location>
</feature>
<proteinExistence type="inferred from homology"/>